<name>A0A5E6WN76_PSEFL</name>
<evidence type="ECO:0000313" key="1">
    <source>
        <dbReference type="EMBL" id="VVN29401.1"/>
    </source>
</evidence>
<dbReference type="EMBL" id="CABVHK010000018">
    <property type="protein sequence ID" value="VVN29401.1"/>
    <property type="molecule type" value="Genomic_DNA"/>
</dbReference>
<gene>
    <name evidence="1" type="ORF">PS662_04799</name>
</gene>
<accession>A0A5E6WN76</accession>
<organism evidence="1 2">
    <name type="scientific">Pseudomonas fluorescens</name>
    <dbReference type="NCBI Taxonomy" id="294"/>
    <lineage>
        <taxon>Bacteria</taxon>
        <taxon>Pseudomonadati</taxon>
        <taxon>Pseudomonadota</taxon>
        <taxon>Gammaproteobacteria</taxon>
        <taxon>Pseudomonadales</taxon>
        <taxon>Pseudomonadaceae</taxon>
        <taxon>Pseudomonas</taxon>
    </lineage>
</organism>
<dbReference type="Proteomes" id="UP000326953">
    <property type="component" value="Unassembled WGS sequence"/>
</dbReference>
<evidence type="ECO:0000313" key="2">
    <source>
        <dbReference type="Proteomes" id="UP000326953"/>
    </source>
</evidence>
<reference evidence="1 2" key="1">
    <citation type="submission" date="2019-09" db="EMBL/GenBank/DDBJ databases">
        <authorList>
            <person name="Chandra G."/>
            <person name="Truman W A."/>
        </authorList>
    </citation>
    <scope>NUCLEOTIDE SEQUENCE [LARGE SCALE GENOMIC DNA]</scope>
    <source>
        <strain evidence="1">PS662</strain>
    </source>
</reference>
<protein>
    <submittedName>
        <fullName evidence="1">Uncharacterized protein</fullName>
    </submittedName>
</protein>
<proteinExistence type="predicted"/>
<dbReference type="AlphaFoldDB" id="A0A5E6WN76"/>
<sequence length="39" mass="4463">MFSRARVQQGMNRAPTAVFQRCTAIITVNVPEEKTWIPD</sequence>